<gene>
    <name evidence="1" type="ORF">C7410_1261</name>
</gene>
<feature type="non-terminal residue" evidence="1">
    <location>
        <position position="1"/>
    </location>
</feature>
<dbReference type="EMBL" id="QJSQ01000026">
    <property type="protein sequence ID" value="PYE17192.1"/>
    <property type="molecule type" value="Genomic_DNA"/>
</dbReference>
<dbReference type="AlphaFoldDB" id="A0A2V4TNM9"/>
<evidence type="ECO:0000313" key="1">
    <source>
        <dbReference type="EMBL" id="PYE17192.1"/>
    </source>
</evidence>
<reference evidence="1 2" key="1">
    <citation type="submission" date="2018-06" db="EMBL/GenBank/DDBJ databases">
        <title>Genomic Encyclopedia of Type Strains, Phase IV (KMG-V): Genome sequencing to study the core and pangenomes of soil and plant-associated prokaryotes.</title>
        <authorList>
            <person name="Whitman W."/>
        </authorList>
    </citation>
    <scope>NUCLEOTIDE SEQUENCE [LARGE SCALE GENOMIC DNA]</scope>
    <source>
        <strain evidence="1 2">SRCL-318</strain>
    </source>
</reference>
<proteinExistence type="predicted"/>
<sequence length="36" mass="4125">TATSNPLSRKRPLSENRLNLDYVNWMATSTGCFWPP</sequence>
<protein>
    <submittedName>
        <fullName evidence="1">Uncharacterized protein</fullName>
    </submittedName>
</protein>
<comment type="caution">
    <text evidence="1">The sequence shown here is derived from an EMBL/GenBank/DDBJ whole genome shotgun (WGS) entry which is preliminary data.</text>
</comment>
<accession>A0A2V4TNM9</accession>
<evidence type="ECO:0000313" key="2">
    <source>
        <dbReference type="Proteomes" id="UP000247772"/>
    </source>
</evidence>
<dbReference type="Proteomes" id="UP000247772">
    <property type="component" value="Unassembled WGS sequence"/>
</dbReference>
<organism evidence="1 2">
    <name type="scientific">Paraburkholderia silvatlantica</name>
    <dbReference type="NCBI Taxonomy" id="321895"/>
    <lineage>
        <taxon>Bacteria</taxon>
        <taxon>Pseudomonadati</taxon>
        <taxon>Pseudomonadota</taxon>
        <taxon>Betaproteobacteria</taxon>
        <taxon>Burkholderiales</taxon>
        <taxon>Burkholderiaceae</taxon>
        <taxon>Paraburkholderia</taxon>
    </lineage>
</organism>
<name>A0A2V4TNM9_9BURK</name>